<accession>A0ABS4KJ72</accession>
<organism evidence="2 3">
    <name type="scientific">Acetoanaerobium pronyense</name>
    <dbReference type="NCBI Taxonomy" id="1482736"/>
    <lineage>
        <taxon>Bacteria</taxon>
        <taxon>Bacillati</taxon>
        <taxon>Bacillota</taxon>
        <taxon>Clostridia</taxon>
        <taxon>Peptostreptococcales</taxon>
        <taxon>Filifactoraceae</taxon>
        <taxon>Acetoanaerobium</taxon>
    </lineage>
</organism>
<keyword evidence="3" id="KW-1185">Reference proteome</keyword>
<evidence type="ECO:0000313" key="2">
    <source>
        <dbReference type="EMBL" id="MBP2027838.1"/>
    </source>
</evidence>
<dbReference type="RefSeq" id="WP_209660897.1">
    <property type="nucleotide sequence ID" value="NZ_JAGGLI010000016.1"/>
</dbReference>
<evidence type="ECO:0008006" key="4">
    <source>
        <dbReference type="Google" id="ProtNLM"/>
    </source>
</evidence>
<dbReference type="Proteomes" id="UP001314903">
    <property type="component" value="Unassembled WGS sequence"/>
</dbReference>
<name>A0ABS4KJ72_9FIRM</name>
<feature type="transmembrane region" description="Helical" evidence="1">
    <location>
        <begin position="15"/>
        <end position="35"/>
    </location>
</feature>
<keyword evidence="1" id="KW-1133">Transmembrane helix</keyword>
<evidence type="ECO:0000313" key="3">
    <source>
        <dbReference type="Proteomes" id="UP001314903"/>
    </source>
</evidence>
<comment type="caution">
    <text evidence="2">The sequence shown here is derived from an EMBL/GenBank/DDBJ whole genome shotgun (WGS) entry which is preliminary data.</text>
</comment>
<proteinExistence type="predicted"/>
<sequence length="158" mass="18234">MLEALMKDFKKRRGLLLIEVIIYISIILLLATVILGHNGFSRLNSDIFIKQFVSDIRYVYSKNRFGDYDTRLRYIYEGNKTTGKILGYYIDEKGYSRKTVMKPDSLDFLIATKADIRFSSSGVLAFNGETIEIADKTTKKKYKITIVPISGRVYVYNE</sequence>
<dbReference type="EMBL" id="JAGGLI010000016">
    <property type="protein sequence ID" value="MBP2027838.1"/>
    <property type="molecule type" value="Genomic_DNA"/>
</dbReference>
<gene>
    <name evidence="2" type="ORF">J2Z35_001636</name>
</gene>
<reference evidence="2 3" key="1">
    <citation type="submission" date="2021-03" db="EMBL/GenBank/DDBJ databases">
        <title>Genomic Encyclopedia of Type Strains, Phase IV (KMG-IV): sequencing the most valuable type-strain genomes for metagenomic binning, comparative biology and taxonomic classification.</title>
        <authorList>
            <person name="Goeker M."/>
        </authorList>
    </citation>
    <scope>NUCLEOTIDE SEQUENCE [LARGE SCALE GENOMIC DNA]</scope>
    <source>
        <strain evidence="2 3">DSM 27512</strain>
    </source>
</reference>
<keyword evidence="1" id="KW-0472">Membrane</keyword>
<keyword evidence="1" id="KW-0812">Transmembrane</keyword>
<protein>
    <recommendedName>
        <fullName evidence="4">Prepilin-type N-terminal cleavage/methylation domain-containing protein</fullName>
    </recommendedName>
</protein>
<evidence type="ECO:0000256" key="1">
    <source>
        <dbReference type="SAM" id="Phobius"/>
    </source>
</evidence>